<dbReference type="AlphaFoldDB" id="A0A9N9IR49"/>
<proteinExistence type="predicted"/>
<evidence type="ECO:0000313" key="2">
    <source>
        <dbReference type="Proteomes" id="UP000789405"/>
    </source>
</evidence>
<name>A0A9N9IR49_9GLOM</name>
<comment type="caution">
    <text evidence="1">The sequence shown here is derived from an EMBL/GenBank/DDBJ whole genome shotgun (WGS) entry which is preliminary data.</text>
</comment>
<organism evidence="1 2">
    <name type="scientific">Dentiscutata erythropus</name>
    <dbReference type="NCBI Taxonomy" id="1348616"/>
    <lineage>
        <taxon>Eukaryota</taxon>
        <taxon>Fungi</taxon>
        <taxon>Fungi incertae sedis</taxon>
        <taxon>Mucoromycota</taxon>
        <taxon>Glomeromycotina</taxon>
        <taxon>Glomeromycetes</taxon>
        <taxon>Diversisporales</taxon>
        <taxon>Gigasporaceae</taxon>
        <taxon>Dentiscutata</taxon>
    </lineage>
</organism>
<keyword evidence="2" id="KW-1185">Reference proteome</keyword>
<reference evidence="1" key="1">
    <citation type="submission" date="2021-06" db="EMBL/GenBank/DDBJ databases">
        <authorList>
            <person name="Kallberg Y."/>
            <person name="Tangrot J."/>
            <person name="Rosling A."/>
        </authorList>
    </citation>
    <scope>NUCLEOTIDE SEQUENCE</scope>
    <source>
        <strain evidence="1">MA453B</strain>
    </source>
</reference>
<feature type="non-terminal residue" evidence="1">
    <location>
        <position position="1"/>
    </location>
</feature>
<dbReference type="OrthoDB" id="10254945at2759"/>
<accession>A0A9N9IR49</accession>
<protein>
    <submittedName>
        <fullName evidence="1">13171_t:CDS:1</fullName>
    </submittedName>
</protein>
<dbReference type="EMBL" id="CAJVPY010014712">
    <property type="protein sequence ID" value="CAG8747919.1"/>
    <property type="molecule type" value="Genomic_DNA"/>
</dbReference>
<dbReference type="Proteomes" id="UP000789405">
    <property type="component" value="Unassembled WGS sequence"/>
</dbReference>
<sequence>PVDLFCRKYLSIRGGSPCEGDENSKQSQLRLIREMLDVVEEVDSRDFNWYLYNSTHNV</sequence>
<evidence type="ECO:0000313" key="1">
    <source>
        <dbReference type="EMBL" id="CAG8747919.1"/>
    </source>
</evidence>
<gene>
    <name evidence="1" type="ORF">DERYTH_LOCUS16609</name>
</gene>